<reference evidence="1 2" key="1">
    <citation type="journal article" date="2016" name="Nat. Commun.">
        <title>Thousands of microbial genomes shed light on interconnected biogeochemical processes in an aquifer system.</title>
        <authorList>
            <person name="Anantharaman K."/>
            <person name="Brown C.T."/>
            <person name="Hug L.A."/>
            <person name="Sharon I."/>
            <person name="Castelle C.J."/>
            <person name="Probst A.J."/>
            <person name="Thomas B.C."/>
            <person name="Singh A."/>
            <person name="Wilkins M.J."/>
            <person name="Karaoz U."/>
            <person name="Brodie E.L."/>
            <person name="Williams K.H."/>
            <person name="Hubbard S.S."/>
            <person name="Banfield J.F."/>
        </authorList>
    </citation>
    <scope>NUCLEOTIDE SEQUENCE [LARGE SCALE GENOMIC DNA]</scope>
</reference>
<protein>
    <submittedName>
        <fullName evidence="1">Uncharacterized protein</fullName>
    </submittedName>
</protein>
<name>A0A1F5SUU0_9BACT</name>
<dbReference type="Proteomes" id="UP000176915">
    <property type="component" value="Unassembled WGS sequence"/>
</dbReference>
<accession>A0A1F5SUU0</accession>
<proteinExistence type="predicted"/>
<evidence type="ECO:0000313" key="1">
    <source>
        <dbReference type="EMBL" id="OGF30412.1"/>
    </source>
</evidence>
<gene>
    <name evidence="1" type="ORF">A3H09_02075</name>
</gene>
<organism evidence="1 2">
    <name type="scientific">Candidatus Falkowbacteria bacterium RIFCSPLOWO2_12_FULL_45_13</name>
    <dbReference type="NCBI Taxonomy" id="1797991"/>
    <lineage>
        <taxon>Bacteria</taxon>
        <taxon>Candidatus Falkowiibacteriota</taxon>
    </lineage>
</organism>
<dbReference type="AlphaFoldDB" id="A0A1F5SUU0"/>
<sequence>MSNLIKKKVGPKKLPTKERLIEILMEYTGHYGATPELIKATVEKMYPSDKTKFNFNDFRWGIINHLILIQPSKTIDDLRHFADLYLALSDIAKEEGRDPKPYLDQFNKLYDRIIDLV</sequence>
<dbReference type="EMBL" id="MFFY01000052">
    <property type="protein sequence ID" value="OGF30412.1"/>
    <property type="molecule type" value="Genomic_DNA"/>
</dbReference>
<comment type="caution">
    <text evidence="1">The sequence shown here is derived from an EMBL/GenBank/DDBJ whole genome shotgun (WGS) entry which is preliminary data.</text>
</comment>
<evidence type="ECO:0000313" key="2">
    <source>
        <dbReference type="Proteomes" id="UP000176915"/>
    </source>
</evidence>